<dbReference type="PANTHER" id="PTHR11559">
    <property type="entry name" value="CARBOXYLESTERASE"/>
    <property type="match status" value="1"/>
</dbReference>
<dbReference type="EMBL" id="ACPB03000909">
    <property type="status" value="NOT_ANNOTATED_CDS"/>
    <property type="molecule type" value="Genomic_DNA"/>
</dbReference>
<dbReference type="HOGENOM" id="CLU_006586_13_2_1"/>
<dbReference type="VEuPathDB" id="VectorBase:RPRC003733"/>
<dbReference type="Pfam" id="PF00135">
    <property type="entry name" value="COesterase"/>
    <property type="match status" value="1"/>
</dbReference>
<dbReference type="eggNOG" id="KOG1516">
    <property type="taxonomic scope" value="Eukaryota"/>
</dbReference>
<name>T1HI60_RHOPR</name>
<accession>T1HI60</accession>
<dbReference type="OMA" id="EYSPACP"/>
<organism evidence="3 4">
    <name type="scientific">Rhodnius prolixus</name>
    <name type="common">Triatomid bug</name>
    <dbReference type="NCBI Taxonomy" id="13249"/>
    <lineage>
        <taxon>Eukaryota</taxon>
        <taxon>Metazoa</taxon>
        <taxon>Ecdysozoa</taxon>
        <taxon>Arthropoda</taxon>
        <taxon>Hexapoda</taxon>
        <taxon>Insecta</taxon>
        <taxon>Pterygota</taxon>
        <taxon>Neoptera</taxon>
        <taxon>Paraneoptera</taxon>
        <taxon>Hemiptera</taxon>
        <taxon>Heteroptera</taxon>
        <taxon>Panheteroptera</taxon>
        <taxon>Cimicomorpha</taxon>
        <taxon>Reduviidae</taxon>
        <taxon>Triatominae</taxon>
        <taxon>Rhodnius</taxon>
    </lineage>
</organism>
<dbReference type="AlphaFoldDB" id="T1HI60"/>
<dbReference type="InterPro" id="IPR050309">
    <property type="entry name" value="Type-B_Carboxylest/Lipase"/>
</dbReference>
<keyword evidence="1" id="KW-0325">Glycoprotein</keyword>
<dbReference type="EnsemblMetazoa" id="RPRC003733-RA">
    <property type="protein sequence ID" value="RPRC003733-PA"/>
    <property type="gene ID" value="RPRC003733"/>
</dbReference>
<protein>
    <submittedName>
        <fullName evidence="3">COesterase domain-containing protein</fullName>
    </submittedName>
</protein>
<dbReference type="InterPro" id="IPR029058">
    <property type="entry name" value="AB_hydrolase_fold"/>
</dbReference>
<dbReference type="InParanoid" id="T1HI60"/>
<keyword evidence="4" id="KW-1185">Reference proteome</keyword>
<feature type="domain" description="Carboxylesterase type B" evidence="2">
    <location>
        <begin position="28"/>
        <end position="421"/>
    </location>
</feature>
<evidence type="ECO:0000259" key="2">
    <source>
        <dbReference type="Pfam" id="PF00135"/>
    </source>
</evidence>
<evidence type="ECO:0000256" key="1">
    <source>
        <dbReference type="ARBA" id="ARBA00023180"/>
    </source>
</evidence>
<dbReference type="InterPro" id="IPR002018">
    <property type="entry name" value="CarbesteraseB"/>
</dbReference>
<evidence type="ECO:0000313" key="4">
    <source>
        <dbReference type="Proteomes" id="UP000015103"/>
    </source>
</evidence>
<dbReference type="Proteomes" id="UP000015103">
    <property type="component" value="Unassembled WGS sequence"/>
</dbReference>
<dbReference type="SUPFAM" id="SSF53474">
    <property type="entry name" value="alpha/beta-Hydrolases"/>
    <property type="match status" value="1"/>
</dbReference>
<reference evidence="3" key="1">
    <citation type="submission" date="2015-05" db="UniProtKB">
        <authorList>
            <consortium name="EnsemblMetazoa"/>
        </authorList>
    </citation>
    <scope>IDENTIFICATION</scope>
</reference>
<dbReference type="STRING" id="13249.T1HI60"/>
<evidence type="ECO:0000313" key="3">
    <source>
        <dbReference type="EnsemblMetazoa" id="RPRC003733-PA"/>
    </source>
</evidence>
<proteinExistence type="predicted"/>
<dbReference type="Gene3D" id="3.40.50.1820">
    <property type="entry name" value="alpha/beta hydrolase"/>
    <property type="match status" value="1"/>
</dbReference>
<sequence>MTRVLSTFLISLSPFLILLVLLFESGHGQIIKLSNSNRKFLSFLNVRYAQPITAHFQDPVPLAAEPIQFYNGTDLPVCVQIDPISDPEKVIGQQDCLFLNIYTHQTNGSVPVMLWIHGGGWNFGSGNEEYFGPGALMDEDIVLVTINYRIGPLGFASLEDEILPGNYGLKDQAEAIKWVHKNIHNFGGDPQMITLFGQSVGAASVLYHMKGKLAERIRGGIAQSGSSLSPWAKGPPGAVRRMTLRLAENAGCKQTTTKEIADCLRLLAPEKLVEASKRFTLIEQYLLPFRPVMEKSGMVTEDPWDTPPSNLPLMTGFTSAEAAFIAALLTKEGGFIVRFINAAFDAVIPEILMYQETAPNPTEITAAIKKFYLRNESITLENLSPLINMMSDSYIVYPTYAEAQKHNGTLYTYLFNHKGEVSVAEILGTPVDLAELNPMLNTFLNLKNLNGDPLEGITNEHDWESTSKNGGYLQIDTDKYTLNNPKKGDHRTWLEQRLEFWNSLPYRLKNEFLDYMTRSASIYLNSFSKPETY</sequence>